<dbReference type="InterPro" id="IPR003772">
    <property type="entry name" value="YceD"/>
</dbReference>
<gene>
    <name evidence="1" type="ORF">FHS77_000078</name>
</gene>
<accession>A0A841LRQ1</accession>
<keyword evidence="2" id="KW-1185">Reference proteome</keyword>
<evidence type="ECO:0000313" key="1">
    <source>
        <dbReference type="EMBL" id="MBB6259570.1"/>
    </source>
</evidence>
<comment type="caution">
    <text evidence="1">The sequence shown here is derived from an EMBL/GenBank/DDBJ whole genome shotgun (WGS) entry which is preliminary data.</text>
</comment>
<evidence type="ECO:0000313" key="2">
    <source>
        <dbReference type="Proteomes" id="UP000555393"/>
    </source>
</evidence>
<protein>
    <submittedName>
        <fullName evidence="1">Uncharacterized metal-binding protein YceD (DUF177 family)</fullName>
    </submittedName>
</protein>
<proteinExistence type="predicted"/>
<sequence>MQEAVLNFPVSVQHVPQKGIEVTLKSDNREREALAESHGLEKVLSFSADFIITPWKKSGIKIRGKIQAQIVQACVATLEPIENQIDEDVELVLVPEHSRLARIPLDESGEMLISADGPDIPETFSGDKIDIGAIAEEFFDLAIDPYPRKSDLADSVVVTIGETDEEADSGVVSPFASLANWQKKD</sequence>
<dbReference type="EMBL" id="JACIIU010000001">
    <property type="protein sequence ID" value="MBB6259570.1"/>
    <property type="molecule type" value="Genomic_DNA"/>
</dbReference>
<dbReference type="Pfam" id="PF02620">
    <property type="entry name" value="YceD"/>
    <property type="match status" value="1"/>
</dbReference>
<dbReference type="RefSeq" id="WP_184218392.1">
    <property type="nucleotide sequence ID" value="NZ_JACIIU010000001.1"/>
</dbReference>
<name>A0A841LRQ1_9HYPH</name>
<reference evidence="1 2" key="1">
    <citation type="submission" date="2020-08" db="EMBL/GenBank/DDBJ databases">
        <title>Genomic Encyclopedia of Type Strains, Phase IV (KMG-IV): sequencing the most valuable type-strain genomes for metagenomic binning, comparative biology and taxonomic classification.</title>
        <authorList>
            <person name="Goeker M."/>
        </authorList>
    </citation>
    <scope>NUCLEOTIDE SEQUENCE [LARGE SCALE GENOMIC DNA]</scope>
    <source>
        <strain evidence="1 2">DSM 22336</strain>
    </source>
</reference>
<organism evidence="1 2">
    <name type="scientific">Paenochrobactrum gallinarii</name>
    <dbReference type="NCBI Taxonomy" id="643673"/>
    <lineage>
        <taxon>Bacteria</taxon>
        <taxon>Pseudomonadati</taxon>
        <taxon>Pseudomonadota</taxon>
        <taxon>Alphaproteobacteria</taxon>
        <taxon>Hyphomicrobiales</taxon>
        <taxon>Brucellaceae</taxon>
        <taxon>Paenochrobactrum</taxon>
    </lineage>
</organism>
<dbReference type="AlphaFoldDB" id="A0A841LRQ1"/>
<dbReference type="Proteomes" id="UP000555393">
    <property type="component" value="Unassembled WGS sequence"/>
</dbReference>